<feature type="domain" description="CN hydrolase" evidence="4">
    <location>
        <begin position="2"/>
        <end position="248"/>
    </location>
</feature>
<evidence type="ECO:0000256" key="2">
    <source>
        <dbReference type="ARBA" id="ARBA00022801"/>
    </source>
</evidence>
<dbReference type="Proteomes" id="UP000321261">
    <property type="component" value="Unassembled WGS sequence"/>
</dbReference>
<dbReference type="PROSITE" id="PS50263">
    <property type="entry name" value="CN_HYDROLASE"/>
    <property type="match status" value="1"/>
</dbReference>
<sequence>MVTVAACQIPVRIGAGDHDPLVAAVREAAGRGAQLIVLPELAVCGYVFRDAAEARAAAQDMAGPTVALLRELSRELGCVLVCGLAEAGEDGAVHNSAVLVEDGEVRLRYRKAHLWDREAELFVPGDAPPPVVDTAAGRVAVMICYDLEFPEWVRLAAQAGAEIVAVPVNWPLLPRPAGEPALEVIKAQAAAGTYRVHVVVADRCGRERGVDWIGGSLVCASTGYLLAGPATPEGAVAAPAVLMAELDPTAARDKAIGPRNDALGDRRPGLYAEQPPANFTPERLTQDACRCGRGAGR</sequence>
<evidence type="ECO:0000313" key="6">
    <source>
        <dbReference type="Proteomes" id="UP000321261"/>
    </source>
</evidence>
<feature type="compositionally biased region" description="Basic and acidic residues" evidence="3">
    <location>
        <begin position="255"/>
        <end position="268"/>
    </location>
</feature>
<protein>
    <submittedName>
        <fullName evidence="5">Putative amidohydrolase</fullName>
    </submittedName>
</protein>
<dbReference type="InterPro" id="IPR036526">
    <property type="entry name" value="C-N_Hydrolase_sf"/>
</dbReference>
<evidence type="ECO:0000256" key="1">
    <source>
        <dbReference type="ARBA" id="ARBA00010613"/>
    </source>
</evidence>
<dbReference type="RefSeq" id="WP_147258563.1">
    <property type="nucleotide sequence ID" value="NZ_VIWU01000001.1"/>
</dbReference>
<organism evidence="5 6">
    <name type="scientific">Pseudonocardia hierapolitana</name>
    <dbReference type="NCBI Taxonomy" id="1128676"/>
    <lineage>
        <taxon>Bacteria</taxon>
        <taxon>Bacillati</taxon>
        <taxon>Actinomycetota</taxon>
        <taxon>Actinomycetes</taxon>
        <taxon>Pseudonocardiales</taxon>
        <taxon>Pseudonocardiaceae</taxon>
        <taxon>Pseudonocardia</taxon>
    </lineage>
</organism>
<dbReference type="InterPro" id="IPR050345">
    <property type="entry name" value="Aliph_Amidase/BUP"/>
</dbReference>
<comment type="similarity">
    <text evidence="1">Belongs to the carbon-nitrogen hydrolase superfamily. NIT1/NIT2 family.</text>
</comment>
<reference evidence="5 6" key="1">
    <citation type="submission" date="2019-06" db="EMBL/GenBank/DDBJ databases">
        <title>Sequencing the genomes of 1000 actinobacteria strains.</title>
        <authorList>
            <person name="Klenk H.-P."/>
        </authorList>
    </citation>
    <scope>NUCLEOTIDE SEQUENCE [LARGE SCALE GENOMIC DNA]</scope>
    <source>
        <strain evidence="5 6">DSM 45671</strain>
    </source>
</reference>
<proteinExistence type="inferred from homology"/>
<dbReference type="Gene3D" id="3.60.110.10">
    <property type="entry name" value="Carbon-nitrogen hydrolase"/>
    <property type="match status" value="1"/>
</dbReference>
<gene>
    <name evidence="5" type="ORF">FHX44_115697</name>
</gene>
<dbReference type="PANTHER" id="PTHR43674:SF2">
    <property type="entry name" value="BETA-UREIDOPROPIONASE"/>
    <property type="match status" value="1"/>
</dbReference>
<dbReference type="InterPro" id="IPR003010">
    <property type="entry name" value="C-N_Hydrolase"/>
</dbReference>
<dbReference type="GO" id="GO:0033388">
    <property type="term" value="P:putrescine biosynthetic process from arginine"/>
    <property type="evidence" value="ECO:0007669"/>
    <property type="project" value="TreeGrafter"/>
</dbReference>
<dbReference type="OrthoDB" id="4008466at2"/>
<name>A0A561SY51_9PSEU</name>
<dbReference type="InterPro" id="IPR001110">
    <property type="entry name" value="UPF0012_CS"/>
</dbReference>
<dbReference type="PANTHER" id="PTHR43674">
    <property type="entry name" value="NITRILASE C965.09-RELATED"/>
    <property type="match status" value="1"/>
</dbReference>
<feature type="region of interest" description="Disordered" evidence="3">
    <location>
        <begin position="255"/>
        <end position="279"/>
    </location>
</feature>
<dbReference type="EMBL" id="VIWU01000001">
    <property type="protein sequence ID" value="TWF79763.1"/>
    <property type="molecule type" value="Genomic_DNA"/>
</dbReference>
<keyword evidence="2 5" id="KW-0378">Hydrolase</keyword>
<dbReference type="AlphaFoldDB" id="A0A561SY51"/>
<accession>A0A561SY51</accession>
<evidence type="ECO:0000313" key="5">
    <source>
        <dbReference type="EMBL" id="TWF79763.1"/>
    </source>
</evidence>
<dbReference type="SUPFAM" id="SSF56317">
    <property type="entry name" value="Carbon-nitrogen hydrolase"/>
    <property type="match status" value="1"/>
</dbReference>
<dbReference type="PROSITE" id="PS01227">
    <property type="entry name" value="UPF0012"/>
    <property type="match status" value="1"/>
</dbReference>
<comment type="caution">
    <text evidence="5">The sequence shown here is derived from an EMBL/GenBank/DDBJ whole genome shotgun (WGS) entry which is preliminary data.</text>
</comment>
<evidence type="ECO:0000259" key="4">
    <source>
        <dbReference type="PROSITE" id="PS50263"/>
    </source>
</evidence>
<keyword evidence="6" id="KW-1185">Reference proteome</keyword>
<evidence type="ECO:0000256" key="3">
    <source>
        <dbReference type="SAM" id="MobiDB-lite"/>
    </source>
</evidence>
<dbReference type="Pfam" id="PF00795">
    <property type="entry name" value="CN_hydrolase"/>
    <property type="match status" value="1"/>
</dbReference>
<dbReference type="GO" id="GO:0050126">
    <property type="term" value="F:N-carbamoylputrescine amidase activity"/>
    <property type="evidence" value="ECO:0007669"/>
    <property type="project" value="TreeGrafter"/>
</dbReference>